<protein>
    <submittedName>
        <fullName evidence="1">Sensory box/GGDEF family protein</fullName>
    </submittedName>
</protein>
<dbReference type="InterPro" id="IPR035965">
    <property type="entry name" value="PAS-like_dom_sf"/>
</dbReference>
<evidence type="ECO:0000313" key="1">
    <source>
        <dbReference type="EMBL" id="GAQ23353.1"/>
    </source>
</evidence>
<sequence length="192" mass="20151">MSPSPAPLADPGAPIGVLLLGADHTVLAASAGLTDLLGLPLPPGERAPHGLLDHPPGTPLPAQVTLRGPRGSVVCHATALGAADPVTLLLAEHDLARTILDPLPLDVAVLDDQGRYVYVNPAAIQSADVRRTIIGLTDREHVTRRGHPTDRAEVREQHFAQARASSECVSFTETFPTPSGPLTLRRTLPARA</sequence>
<comment type="caution">
    <text evidence="1">The sequence shown here is derived from an EMBL/GenBank/DDBJ whole genome shotgun (WGS) entry which is preliminary data.</text>
</comment>
<reference evidence="2" key="1">
    <citation type="submission" date="2015-11" db="EMBL/GenBank/DDBJ databases">
        <title>Draft Genome Sequence of the Radioresistant Bacterium Deinococcus grandis, Isolated from Freshwater Fish in Japan.</title>
        <authorList>
            <person name="Satoh K."/>
            <person name="Onodera T."/>
            <person name="Omoso K."/>
            <person name="Takeda-Yano K."/>
            <person name="Katayama T."/>
            <person name="Oono Y."/>
            <person name="Narumi I."/>
        </authorList>
    </citation>
    <scope>NUCLEOTIDE SEQUENCE [LARGE SCALE GENOMIC DNA]</scope>
    <source>
        <strain evidence="2">ATCC 43672</strain>
    </source>
</reference>
<accession>A0A100HM93</accession>
<keyword evidence="2" id="KW-1185">Reference proteome</keyword>
<dbReference type="OrthoDB" id="9759607at2"/>
<proteinExistence type="predicted"/>
<gene>
    <name evidence="1" type="ORF">DEIGR_200208</name>
</gene>
<dbReference type="AlphaFoldDB" id="A0A100HM93"/>
<name>A0A100HM93_9DEIO</name>
<dbReference type="CDD" id="cd00130">
    <property type="entry name" value="PAS"/>
    <property type="match status" value="1"/>
</dbReference>
<evidence type="ECO:0000313" key="2">
    <source>
        <dbReference type="Proteomes" id="UP000056209"/>
    </source>
</evidence>
<dbReference type="SUPFAM" id="SSF55785">
    <property type="entry name" value="PYP-like sensor domain (PAS domain)"/>
    <property type="match status" value="1"/>
</dbReference>
<organism evidence="1 2">
    <name type="scientific">Deinococcus grandis</name>
    <dbReference type="NCBI Taxonomy" id="57498"/>
    <lineage>
        <taxon>Bacteria</taxon>
        <taxon>Thermotogati</taxon>
        <taxon>Deinococcota</taxon>
        <taxon>Deinococci</taxon>
        <taxon>Deinococcales</taxon>
        <taxon>Deinococcaceae</taxon>
        <taxon>Deinococcus</taxon>
    </lineage>
</organism>
<dbReference type="InterPro" id="IPR000014">
    <property type="entry name" value="PAS"/>
</dbReference>
<dbReference type="Proteomes" id="UP000056209">
    <property type="component" value="Unassembled WGS sequence"/>
</dbReference>
<dbReference type="Gene3D" id="3.30.450.20">
    <property type="entry name" value="PAS domain"/>
    <property type="match status" value="1"/>
</dbReference>
<dbReference type="EMBL" id="BCMS01000002">
    <property type="protein sequence ID" value="GAQ23353.1"/>
    <property type="molecule type" value="Genomic_DNA"/>
</dbReference>
<dbReference type="RefSeq" id="WP_058979147.1">
    <property type="nucleotide sequence ID" value="NZ_BCMS01000002.1"/>
</dbReference>